<proteinExistence type="predicted"/>
<accession>A0ABS8NPV1</accession>
<keyword evidence="2" id="KW-1185">Reference proteome</keyword>
<gene>
    <name evidence="1" type="ORF">JWH11_01245</name>
</gene>
<protein>
    <submittedName>
        <fullName evidence="1">Uncharacterized protein</fullName>
    </submittedName>
</protein>
<dbReference type="EMBL" id="JAFFQI010000163">
    <property type="protein sequence ID" value="MCD0265085.1"/>
    <property type="molecule type" value="Genomic_DNA"/>
</dbReference>
<organism evidence="1 2">
    <name type="scientific">Xanthomonas melonis</name>
    <dbReference type="NCBI Taxonomy" id="56456"/>
    <lineage>
        <taxon>Bacteria</taxon>
        <taxon>Pseudomonadati</taxon>
        <taxon>Pseudomonadota</taxon>
        <taxon>Gammaproteobacteria</taxon>
        <taxon>Lysobacterales</taxon>
        <taxon>Lysobacteraceae</taxon>
        <taxon>Xanthomonas</taxon>
    </lineage>
</organism>
<dbReference type="RefSeq" id="WP_230440006.1">
    <property type="nucleotide sequence ID" value="NZ_JAFFQH010000182.1"/>
</dbReference>
<name>A0ABS8NPV1_9XANT</name>
<sequence>MRQRIEEWKSIYDTDDNAITKGLSKLAWDLAAFTCIVEMVRRAPDEGEGKRLNGMVLEMLVTGFWNNMMQGVRRLAEPGPIRGPKAVCSLGGLLQDASAARPGITRRVFVQDIAGLDYDFEAIEERHWAYVFSQREPGDMNIPRELDSEPSRQRHVLFDQLSGVLPENRTPDDLIKPEVFDGLHQRLARLDGVVHHVHVQIAHAGTEFSRTGRQLQQWNLTDARDSLKELAQIAQLAGEWFCYSGVGSILPHPQFDQFSHINQALYSGDPAPLQAIWDNLEREMGQWHDVDRQAL</sequence>
<reference evidence="1" key="1">
    <citation type="submission" date="2021-02" db="EMBL/GenBank/DDBJ databases">
        <title>Copper resistance gene diversity in local Xanthomonas species at agrochemical polluted sites in Trinidad, Trinidad and Tobago.</title>
        <authorList>
            <person name="Ramnarine S.D.B.J."/>
            <person name="Ramsubhag A."/>
            <person name="Jayaraman J."/>
        </authorList>
    </citation>
    <scope>NUCLEOTIDE SEQUENCE</scope>
    <source>
        <strain evidence="1">CaNP6A</strain>
    </source>
</reference>
<comment type="caution">
    <text evidence="1">The sequence shown here is derived from an EMBL/GenBank/DDBJ whole genome shotgun (WGS) entry which is preliminary data.</text>
</comment>
<dbReference type="Proteomes" id="UP001430396">
    <property type="component" value="Unassembled WGS sequence"/>
</dbReference>
<evidence type="ECO:0000313" key="1">
    <source>
        <dbReference type="EMBL" id="MCD0265085.1"/>
    </source>
</evidence>
<evidence type="ECO:0000313" key="2">
    <source>
        <dbReference type="Proteomes" id="UP001430396"/>
    </source>
</evidence>